<sequence>MSEIMKKGHDFIRSLSIQFAMPHYRVNEYPSFSNLFHLDLQMLQFDTKISWVNLTKMPRLRYISIVDLTFESSGTGSNSELFENISTSNIFDSDINNHDEKNSVETNQVFTAGDEKIEFVNSILDACPNILALFWNFAPWLSDIESEGTLHIPASLEWLLLRGIPSNKFIDLSQCKSISGINFCDIWPSSVKWPIGRSQKIGCACIELGNDEYSVDTFEEWDTFFSSQENWHVQLYLTAKTNIIYDFSYDQLFLPTASTIDSKISGRQGLYFADAMQMWLLNDSLQGRTQKELLFLKLVNPKHLQEYETWFDINCGNWIRYLGDFVEPVLMNFFDSPD</sequence>
<dbReference type="EMBL" id="ASPP01001582">
    <property type="protein sequence ID" value="ETO35455.1"/>
    <property type="molecule type" value="Genomic_DNA"/>
</dbReference>
<organism evidence="1 2">
    <name type="scientific">Reticulomyxa filosa</name>
    <dbReference type="NCBI Taxonomy" id="46433"/>
    <lineage>
        <taxon>Eukaryota</taxon>
        <taxon>Sar</taxon>
        <taxon>Rhizaria</taxon>
        <taxon>Retaria</taxon>
        <taxon>Foraminifera</taxon>
        <taxon>Monothalamids</taxon>
        <taxon>Reticulomyxidae</taxon>
        <taxon>Reticulomyxa</taxon>
    </lineage>
</organism>
<reference evidence="1 2" key="1">
    <citation type="journal article" date="2013" name="Curr. Biol.">
        <title>The Genome of the Foraminiferan Reticulomyxa filosa.</title>
        <authorList>
            <person name="Glockner G."/>
            <person name="Hulsmann N."/>
            <person name="Schleicher M."/>
            <person name="Noegel A.A."/>
            <person name="Eichinger L."/>
            <person name="Gallinger C."/>
            <person name="Pawlowski J."/>
            <person name="Sierra R."/>
            <person name="Euteneuer U."/>
            <person name="Pillet L."/>
            <person name="Moustafa A."/>
            <person name="Platzer M."/>
            <person name="Groth M."/>
            <person name="Szafranski K."/>
            <person name="Schliwa M."/>
        </authorList>
    </citation>
    <scope>NUCLEOTIDE SEQUENCE [LARGE SCALE GENOMIC DNA]</scope>
</reference>
<dbReference type="Proteomes" id="UP000023152">
    <property type="component" value="Unassembled WGS sequence"/>
</dbReference>
<accession>X6PAA3</accession>
<protein>
    <submittedName>
        <fullName evidence="1">Uncharacterized protein</fullName>
    </submittedName>
</protein>
<keyword evidence="2" id="KW-1185">Reference proteome</keyword>
<proteinExistence type="predicted"/>
<dbReference type="AlphaFoldDB" id="X6PAA3"/>
<comment type="caution">
    <text evidence="1">The sequence shown here is derived from an EMBL/GenBank/DDBJ whole genome shotgun (WGS) entry which is preliminary data.</text>
</comment>
<gene>
    <name evidence="1" type="ORF">RFI_01610</name>
</gene>
<evidence type="ECO:0000313" key="2">
    <source>
        <dbReference type="Proteomes" id="UP000023152"/>
    </source>
</evidence>
<evidence type="ECO:0000313" key="1">
    <source>
        <dbReference type="EMBL" id="ETO35455.1"/>
    </source>
</evidence>
<name>X6PAA3_RETFI</name>